<name>A0A1J4TWB4_9BACT</name>
<comment type="caution">
    <text evidence="1">The sequence shown here is derived from an EMBL/GenBank/DDBJ whole genome shotgun (WGS) entry which is preliminary data.</text>
</comment>
<reference evidence="1 2" key="1">
    <citation type="journal article" date="2016" name="Environ. Microbiol.">
        <title>Genomic resolution of a cold subsurface aquifer community provides metabolic insights for novel microbes adapted to high CO concentrations.</title>
        <authorList>
            <person name="Probst A.J."/>
            <person name="Castelle C.J."/>
            <person name="Singh A."/>
            <person name="Brown C.T."/>
            <person name="Anantharaman K."/>
            <person name="Sharon I."/>
            <person name="Hug L.A."/>
            <person name="Burstein D."/>
            <person name="Emerson J.B."/>
            <person name="Thomas B.C."/>
            <person name="Banfield J.F."/>
        </authorList>
    </citation>
    <scope>NUCLEOTIDE SEQUENCE [LARGE SCALE GENOMIC DNA]</scope>
    <source>
        <strain evidence="1">CG1_02_37_22</strain>
    </source>
</reference>
<sequence length="242" mass="27482">MTLNNYLVGILKCLSSINNCQIRKQLIVNTPSVKLLLNKTNYLEINENSIVLNGQYHLEEKIVDSNISRLEIITIKKIDAFLQKISGNITGFNHLGISYSCPDIKKEISYYRSILSNTSLGLYEEDSTIPGDRWFFIGDIKNKDNPLFEIVLTQSKKPVRNVWIPHFQIDLNTSLQYKSLVKTTNALLSEDFFKWSLDFPNYGTVLGMGFLGNITDAKVVLGLGTDLRKKQSLIRLRGNSQS</sequence>
<dbReference type="Proteomes" id="UP000183120">
    <property type="component" value="Unassembled WGS sequence"/>
</dbReference>
<gene>
    <name evidence="1" type="ORF">AUJ73_00435</name>
</gene>
<proteinExistence type="predicted"/>
<evidence type="ECO:0000313" key="2">
    <source>
        <dbReference type="Proteomes" id="UP000183120"/>
    </source>
</evidence>
<evidence type="ECO:0000313" key="1">
    <source>
        <dbReference type="EMBL" id="OIO15489.1"/>
    </source>
</evidence>
<dbReference type="AlphaFoldDB" id="A0A1J4TWB4"/>
<protein>
    <submittedName>
        <fullName evidence="1">Uncharacterized protein</fullName>
    </submittedName>
</protein>
<dbReference type="EMBL" id="MNUY01000008">
    <property type="protein sequence ID" value="OIO15489.1"/>
    <property type="molecule type" value="Genomic_DNA"/>
</dbReference>
<organism evidence="1 2">
    <name type="scientific">Candidatus Gottesmanbacteria bacterium CG1_02_37_22</name>
    <dbReference type="NCBI Taxonomy" id="1805209"/>
    <lineage>
        <taxon>Bacteria</taxon>
        <taxon>Candidatus Gottesmaniibacteriota</taxon>
    </lineage>
</organism>
<accession>A0A1J4TWB4</accession>